<feature type="region of interest" description="Disordered" evidence="1">
    <location>
        <begin position="109"/>
        <end position="140"/>
    </location>
</feature>
<evidence type="ECO:0000256" key="1">
    <source>
        <dbReference type="SAM" id="MobiDB-lite"/>
    </source>
</evidence>
<accession>L7LG56</accession>
<reference evidence="3 4" key="1">
    <citation type="submission" date="2012-12" db="EMBL/GenBank/DDBJ databases">
        <title>Whole genome shotgun sequence of Gordonia sihwensis NBRC 108236.</title>
        <authorList>
            <person name="Yoshida I."/>
            <person name="Hosoyama A."/>
            <person name="Tsuchikane K."/>
            <person name="Ando Y."/>
            <person name="Baba S."/>
            <person name="Ohji S."/>
            <person name="Hamada M."/>
            <person name="Tamura T."/>
            <person name="Yamazoe A."/>
            <person name="Yamazaki S."/>
            <person name="Fujita N."/>
        </authorList>
    </citation>
    <scope>NUCLEOTIDE SEQUENCE [LARGE SCALE GENOMIC DNA]</scope>
    <source>
        <strain evidence="3 4">NBRC 108236</strain>
    </source>
</reference>
<dbReference type="RefSeq" id="WP_006895178.1">
    <property type="nucleotide sequence ID" value="NZ_BANU01000006.1"/>
</dbReference>
<keyword evidence="4" id="KW-1185">Reference proteome</keyword>
<keyword evidence="2" id="KW-0812">Transmembrane</keyword>
<name>L7LG56_9ACTN</name>
<feature type="compositionally biased region" description="Basic and acidic residues" evidence="1">
    <location>
        <begin position="128"/>
        <end position="140"/>
    </location>
</feature>
<gene>
    <name evidence="3" type="ORF">GSI01S_06_00390</name>
</gene>
<keyword evidence="2" id="KW-0472">Membrane</keyword>
<evidence type="ECO:0000313" key="4">
    <source>
        <dbReference type="Proteomes" id="UP000035083"/>
    </source>
</evidence>
<dbReference type="EMBL" id="BANU01000006">
    <property type="protein sequence ID" value="GAC59884.1"/>
    <property type="molecule type" value="Genomic_DNA"/>
</dbReference>
<dbReference type="AlphaFoldDB" id="L7LG56"/>
<proteinExistence type="predicted"/>
<organism evidence="3 4">
    <name type="scientific">Gordonia sihwensis NBRC 108236</name>
    <dbReference type="NCBI Taxonomy" id="1223544"/>
    <lineage>
        <taxon>Bacteria</taxon>
        <taxon>Bacillati</taxon>
        <taxon>Actinomycetota</taxon>
        <taxon>Actinomycetes</taxon>
        <taxon>Mycobacteriales</taxon>
        <taxon>Gordoniaceae</taxon>
        <taxon>Gordonia</taxon>
    </lineage>
</organism>
<sequence length="140" mass="15979">MGLYVGGGIGPVGWSMPLVPRGLGKDMVSATGGLLYLCWQMVRWFLLLTWWMLYGVWLFYKYLAIGCWWLGRKGWEWWQIRQGNRAAVEAANRAYAKALADRADAENAAWNSGQPGAEYGQYQPHLLTRHDLPDQDRRAS</sequence>
<feature type="transmembrane region" description="Helical" evidence="2">
    <location>
        <begin position="44"/>
        <end position="71"/>
    </location>
</feature>
<keyword evidence="2" id="KW-1133">Transmembrane helix</keyword>
<evidence type="ECO:0000256" key="2">
    <source>
        <dbReference type="SAM" id="Phobius"/>
    </source>
</evidence>
<evidence type="ECO:0000313" key="3">
    <source>
        <dbReference type="EMBL" id="GAC59884.1"/>
    </source>
</evidence>
<comment type="caution">
    <text evidence="3">The sequence shown here is derived from an EMBL/GenBank/DDBJ whole genome shotgun (WGS) entry which is preliminary data.</text>
</comment>
<protein>
    <submittedName>
        <fullName evidence="3">Uncharacterized protein</fullName>
    </submittedName>
</protein>
<dbReference type="Proteomes" id="UP000035083">
    <property type="component" value="Unassembled WGS sequence"/>
</dbReference>